<organism evidence="2 3">
    <name type="scientific">Sinosporangium siamense</name>
    <dbReference type="NCBI Taxonomy" id="1367973"/>
    <lineage>
        <taxon>Bacteria</taxon>
        <taxon>Bacillati</taxon>
        <taxon>Actinomycetota</taxon>
        <taxon>Actinomycetes</taxon>
        <taxon>Streptosporangiales</taxon>
        <taxon>Streptosporangiaceae</taxon>
        <taxon>Sinosporangium</taxon>
    </lineage>
</organism>
<feature type="transmembrane region" description="Helical" evidence="1">
    <location>
        <begin position="118"/>
        <end position="146"/>
    </location>
</feature>
<protein>
    <recommendedName>
        <fullName evidence="4">Sap, sulfolipid-1-addressing protein</fullName>
    </recommendedName>
</protein>
<name>A0A919V5W5_9ACTN</name>
<dbReference type="EMBL" id="BOOW01000022">
    <property type="protein sequence ID" value="GII93450.1"/>
    <property type="molecule type" value="Genomic_DNA"/>
</dbReference>
<feature type="transmembrane region" description="Helical" evidence="1">
    <location>
        <begin position="41"/>
        <end position="66"/>
    </location>
</feature>
<evidence type="ECO:0008006" key="4">
    <source>
        <dbReference type="Google" id="ProtNLM"/>
    </source>
</evidence>
<dbReference type="Pfam" id="PF11139">
    <property type="entry name" value="SfLAP"/>
    <property type="match status" value="1"/>
</dbReference>
<evidence type="ECO:0000256" key="1">
    <source>
        <dbReference type="SAM" id="Phobius"/>
    </source>
</evidence>
<keyword evidence="1" id="KW-1133">Transmembrane helix</keyword>
<evidence type="ECO:0000313" key="3">
    <source>
        <dbReference type="Proteomes" id="UP000606172"/>
    </source>
</evidence>
<dbReference type="Proteomes" id="UP000606172">
    <property type="component" value="Unassembled WGS sequence"/>
</dbReference>
<reference evidence="2" key="1">
    <citation type="submission" date="2021-01" db="EMBL/GenBank/DDBJ databases">
        <title>Whole genome shotgun sequence of Sinosporangium siamense NBRC 109515.</title>
        <authorList>
            <person name="Komaki H."/>
            <person name="Tamura T."/>
        </authorList>
    </citation>
    <scope>NUCLEOTIDE SEQUENCE</scope>
    <source>
        <strain evidence="2">NBRC 109515</strain>
    </source>
</reference>
<keyword evidence="3" id="KW-1185">Reference proteome</keyword>
<dbReference type="AlphaFoldDB" id="A0A919V5W5"/>
<feature type="transmembrane region" description="Helical" evidence="1">
    <location>
        <begin position="78"/>
        <end position="98"/>
    </location>
</feature>
<feature type="transmembrane region" description="Helical" evidence="1">
    <location>
        <begin position="196"/>
        <end position="217"/>
    </location>
</feature>
<dbReference type="InterPro" id="IPR021315">
    <property type="entry name" value="Gap/Sap"/>
</dbReference>
<gene>
    <name evidence="2" type="ORF">Ssi02_36810</name>
</gene>
<keyword evidence="1" id="KW-0812">Transmembrane</keyword>
<sequence length="244" mass="26231">MTTALLLTLIALALVDSTSFGTLGIPVYMLVAGDRPRTSRLFVYLGTLTIFYFLVGVALLLGLSVFMENYGDLLRSPAAYWVQFAIGVGLFVLSFRFTPERLAKKGKPQRTFTPPVGGAKAMVLLALTAGLVEVATMAPYLAAIGMMRGASLTLTQSLPLLAAYVLLMIVPALLLMGLRGVAGVWLEPLLIKIRDWLAKNSVSMIGWALAIVGFLVARDALPYIIDQVAPNMLPELSPTSSPSR</sequence>
<keyword evidence="1" id="KW-0472">Membrane</keyword>
<evidence type="ECO:0000313" key="2">
    <source>
        <dbReference type="EMBL" id="GII93450.1"/>
    </source>
</evidence>
<dbReference type="RefSeq" id="WP_204026889.1">
    <property type="nucleotide sequence ID" value="NZ_BOOW01000022.1"/>
</dbReference>
<accession>A0A919V5W5</accession>
<feature type="transmembrane region" description="Helical" evidence="1">
    <location>
        <begin position="158"/>
        <end position="176"/>
    </location>
</feature>
<proteinExistence type="predicted"/>
<comment type="caution">
    <text evidence="2">The sequence shown here is derived from an EMBL/GenBank/DDBJ whole genome shotgun (WGS) entry which is preliminary data.</text>
</comment>